<proteinExistence type="predicted"/>
<dbReference type="PANTHER" id="PTHR30290:SF83">
    <property type="entry name" value="ABC TRANSPORTER SUBSTRATE-BINDING PROTEIN"/>
    <property type="match status" value="1"/>
</dbReference>
<protein>
    <submittedName>
        <fullName evidence="2">ABC transporter substrate-binding protein</fullName>
    </submittedName>
</protein>
<dbReference type="InterPro" id="IPR039424">
    <property type="entry name" value="SBP_5"/>
</dbReference>
<dbReference type="PIRSF" id="PIRSF002741">
    <property type="entry name" value="MppA"/>
    <property type="match status" value="1"/>
</dbReference>
<dbReference type="RefSeq" id="WP_344868938.1">
    <property type="nucleotide sequence ID" value="NZ_BAAAZN010000030.1"/>
</dbReference>
<dbReference type="Gene3D" id="3.10.105.10">
    <property type="entry name" value="Dipeptide-binding Protein, Domain 3"/>
    <property type="match status" value="1"/>
</dbReference>
<dbReference type="Proteomes" id="UP001500689">
    <property type="component" value="Unassembled WGS sequence"/>
</dbReference>
<sequence length="538" mass="56947">MTSQDGTFRRSWRQRTAVFAGLAVAASGLAGCGFSSRAVVPGAVVVAIYESEVTDVLPGMSQGSDLDYALFTPLTRYDPRARKLTDEVAQSITTEDQQHWRIRIKRGWTFHDGSPVTARSFADSWNTTADPANVMTNNAEMSVFAGYAEMNPPDGEKKGRQPVTALSGVHVVDDYALDVTLSAPNRLLPYQLSSTAFAPITPAAAADPKKFATRPVGNGPFRAANGGWELGEQDIALERYPGYAGRPAGLANVDLRVYQSAGTLFTDFQADQIDVAFLDGDEFSVAADEEPGDLVDAALPSLVYLGFPLYDKRFANAGIRRAISLAIDRKSIVDGLLEGDGSVADGLGPAMLAGAEKVRCPCGYDPGAARAALRAAGGWQGELVLQTYAGPETERVLQAIANQLHDNLGIDARIETVPISQLYEGLDSHSAKGPFMLYSGAAYPHVYAQVKALLSKDGELNMTTFADPEFQHDLAAAGAAGTDARAGTLAAQAASVGLGKIPLTPLYYPKAGILHESGITGVVPELLGAPNLASLRKP</sequence>
<dbReference type="InterPro" id="IPR030678">
    <property type="entry name" value="Peptide/Ni-bd"/>
</dbReference>
<evidence type="ECO:0000259" key="1">
    <source>
        <dbReference type="Pfam" id="PF00496"/>
    </source>
</evidence>
<dbReference type="InterPro" id="IPR000914">
    <property type="entry name" value="SBP_5_dom"/>
</dbReference>
<dbReference type="CDD" id="cd00995">
    <property type="entry name" value="PBP2_NikA_DppA_OppA_like"/>
    <property type="match status" value="1"/>
</dbReference>
<evidence type="ECO:0000313" key="3">
    <source>
        <dbReference type="Proteomes" id="UP001500689"/>
    </source>
</evidence>
<reference evidence="3" key="1">
    <citation type="journal article" date="2019" name="Int. J. Syst. Evol. Microbiol.">
        <title>The Global Catalogue of Microorganisms (GCM) 10K type strain sequencing project: providing services to taxonomists for standard genome sequencing and annotation.</title>
        <authorList>
            <consortium name="The Broad Institute Genomics Platform"/>
            <consortium name="The Broad Institute Genome Sequencing Center for Infectious Disease"/>
            <person name="Wu L."/>
            <person name="Ma J."/>
        </authorList>
    </citation>
    <scope>NUCLEOTIDE SEQUENCE [LARGE SCALE GENOMIC DNA]</scope>
    <source>
        <strain evidence="3">JCM 16898</strain>
    </source>
</reference>
<keyword evidence="3" id="KW-1185">Reference proteome</keyword>
<gene>
    <name evidence="2" type="ORF">GCM10022222_82180</name>
</gene>
<dbReference type="Gene3D" id="3.40.190.10">
    <property type="entry name" value="Periplasmic binding protein-like II"/>
    <property type="match status" value="1"/>
</dbReference>
<dbReference type="SUPFAM" id="SSF53850">
    <property type="entry name" value="Periplasmic binding protein-like II"/>
    <property type="match status" value="1"/>
</dbReference>
<feature type="domain" description="Solute-binding protein family 5" evidence="1">
    <location>
        <begin position="87"/>
        <end position="456"/>
    </location>
</feature>
<evidence type="ECO:0000313" key="2">
    <source>
        <dbReference type="EMBL" id="GAA3585122.1"/>
    </source>
</evidence>
<dbReference type="EMBL" id="BAAAZN010000030">
    <property type="protein sequence ID" value="GAA3585122.1"/>
    <property type="molecule type" value="Genomic_DNA"/>
</dbReference>
<comment type="caution">
    <text evidence="2">The sequence shown here is derived from an EMBL/GenBank/DDBJ whole genome shotgun (WGS) entry which is preliminary data.</text>
</comment>
<name>A0ABP6YKC7_9PSEU</name>
<dbReference type="Gene3D" id="3.90.76.10">
    <property type="entry name" value="Dipeptide-binding Protein, Domain 1"/>
    <property type="match status" value="1"/>
</dbReference>
<accession>A0ABP6YKC7</accession>
<organism evidence="2 3">
    <name type="scientific">Amycolatopsis ultiminotia</name>
    <dbReference type="NCBI Taxonomy" id="543629"/>
    <lineage>
        <taxon>Bacteria</taxon>
        <taxon>Bacillati</taxon>
        <taxon>Actinomycetota</taxon>
        <taxon>Actinomycetes</taxon>
        <taxon>Pseudonocardiales</taxon>
        <taxon>Pseudonocardiaceae</taxon>
        <taxon>Amycolatopsis</taxon>
    </lineage>
</organism>
<dbReference type="PANTHER" id="PTHR30290">
    <property type="entry name" value="PERIPLASMIC BINDING COMPONENT OF ABC TRANSPORTER"/>
    <property type="match status" value="1"/>
</dbReference>
<dbReference type="Pfam" id="PF00496">
    <property type="entry name" value="SBP_bac_5"/>
    <property type="match status" value="1"/>
</dbReference>